<comment type="caution">
    <text evidence="3">The sequence shown here is derived from an EMBL/GenBank/DDBJ whole genome shotgun (WGS) entry which is preliminary data.</text>
</comment>
<organism evidence="3 4">
    <name type="scientific">Helicocarpus griseus UAMH5409</name>
    <dbReference type="NCBI Taxonomy" id="1447875"/>
    <lineage>
        <taxon>Eukaryota</taxon>
        <taxon>Fungi</taxon>
        <taxon>Dikarya</taxon>
        <taxon>Ascomycota</taxon>
        <taxon>Pezizomycotina</taxon>
        <taxon>Eurotiomycetes</taxon>
        <taxon>Eurotiomycetidae</taxon>
        <taxon>Onygenales</taxon>
        <taxon>Ajellomycetaceae</taxon>
        <taxon>Helicocarpus</taxon>
    </lineage>
</organism>
<feature type="domain" description="AB hydrolase-1" evidence="2">
    <location>
        <begin position="75"/>
        <end position="282"/>
    </location>
</feature>
<gene>
    <name evidence="3" type="ORF">AJ79_05837</name>
</gene>
<dbReference type="STRING" id="1447875.A0A2B7XJ95"/>
<feature type="chain" id="PRO_5013038633" description="AB hydrolase-1 domain-containing protein" evidence="1">
    <location>
        <begin position="25"/>
        <end position="381"/>
    </location>
</feature>
<dbReference type="AlphaFoldDB" id="A0A2B7XJ95"/>
<dbReference type="CDD" id="cd12809">
    <property type="entry name" value="Esterase_713_like-2"/>
    <property type="match status" value="1"/>
</dbReference>
<dbReference type="EMBL" id="PDNB01000097">
    <property type="protein sequence ID" value="PGH08833.1"/>
    <property type="molecule type" value="Genomic_DNA"/>
</dbReference>
<dbReference type="InterPro" id="IPR029058">
    <property type="entry name" value="AB_hydrolase_fold"/>
</dbReference>
<evidence type="ECO:0000313" key="4">
    <source>
        <dbReference type="Proteomes" id="UP000223968"/>
    </source>
</evidence>
<dbReference type="OrthoDB" id="9978720at2759"/>
<dbReference type="PANTHER" id="PTHR43194">
    <property type="entry name" value="HYDROLASE ALPHA/BETA FOLD FAMILY"/>
    <property type="match status" value="1"/>
</dbReference>
<keyword evidence="4" id="KW-1185">Reference proteome</keyword>
<protein>
    <recommendedName>
        <fullName evidence="2">AB hydrolase-1 domain-containing protein</fullName>
    </recommendedName>
</protein>
<proteinExistence type="predicted"/>
<dbReference type="Pfam" id="PF00561">
    <property type="entry name" value="Abhydrolase_1"/>
    <property type="match status" value="1"/>
</dbReference>
<keyword evidence="1" id="KW-0732">Signal</keyword>
<dbReference type="SUPFAM" id="SSF53474">
    <property type="entry name" value="alpha/beta-Hydrolases"/>
    <property type="match status" value="1"/>
</dbReference>
<dbReference type="PANTHER" id="PTHR43194:SF4">
    <property type="entry name" value="AB HYDROLASE-1 DOMAIN-CONTAINING PROTEIN"/>
    <property type="match status" value="1"/>
</dbReference>
<feature type="signal peptide" evidence="1">
    <location>
        <begin position="1"/>
        <end position="24"/>
    </location>
</feature>
<evidence type="ECO:0000259" key="2">
    <source>
        <dbReference type="Pfam" id="PF00561"/>
    </source>
</evidence>
<name>A0A2B7XJ95_9EURO</name>
<evidence type="ECO:0000256" key="1">
    <source>
        <dbReference type="SAM" id="SignalP"/>
    </source>
</evidence>
<accession>A0A2B7XJ95</accession>
<evidence type="ECO:0000313" key="3">
    <source>
        <dbReference type="EMBL" id="PGH08833.1"/>
    </source>
</evidence>
<dbReference type="InterPro" id="IPR000073">
    <property type="entry name" value="AB_hydrolase_1"/>
</dbReference>
<dbReference type="Gene3D" id="3.40.50.1820">
    <property type="entry name" value="alpha/beta hydrolase"/>
    <property type="match status" value="1"/>
</dbReference>
<dbReference type="InterPro" id="IPR050228">
    <property type="entry name" value="Carboxylesterase_BioH"/>
</dbReference>
<dbReference type="Proteomes" id="UP000223968">
    <property type="component" value="Unassembled WGS sequence"/>
</dbReference>
<sequence length="381" mass="42254">MHHVMRIVAAIPLLFYLLTNVVEGQHPAIISAEAGHRREYFYAGGGYVNTKNGHIFQNQMYVEKLSPIGGSTREYPVVLLHGGGQSGTNWLNKPDGGVGWASRFVEQGYDVFIVDETTRGRSPWWPENGLPQSVFSAELVFERFTGIRNSTLWPQAKLHSQWPGSGKMGDPIFDKYYQSNVQYIVNTVEQETATKAASIALLDAIGPAVLITHSQGGLYGWAIADLRPMSVKALVQIEPKGPPFREAVFSTEFTRPWGLTTIPLGFDPYPTDLSEPLTMKSIPTNSSDRVDCLVQDEPARQLHNLANIPILVVTAEASYHAMYDHCTGLFLEQAGVRTVEHWNLGDIGIHGNGHLLFMELNSDAVAAALIEWIRRKAENLE</sequence>
<reference evidence="3 4" key="1">
    <citation type="submission" date="2017-10" db="EMBL/GenBank/DDBJ databases">
        <title>Comparative genomics in systemic dimorphic fungi from Ajellomycetaceae.</title>
        <authorList>
            <person name="Munoz J.F."/>
            <person name="Mcewen J.G."/>
            <person name="Clay O.K."/>
            <person name="Cuomo C.A."/>
        </authorList>
    </citation>
    <scope>NUCLEOTIDE SEQUENCE [LARGE SCALE GENOMIC DNA]</scope>
    <source>
        <strain evidence="3 4">UAMH5409</strain>
    </source>
</reference>